<dbReference type="EMBL" id="BAAATJ010000002">
    <property type="protein sequence ID" value="GAA2386902.1"/>
    <property type="molecule type" value="Genomic_DNA"/>
</dbReference>
<proteinExistence type="predicted"/>
<name>A0ABN3HTD4_9ACTN</name>
<organism evidence="1 2">
    <name type="scientific">Streptomyces glaucosporus</name>
    <dbReference type="NCBI Taxonomy" id="284044"/>
    <lineage>
        <taxon>Bacteria</taxon>
        <taxon>Bacillati</taxon>
        <taxon>Actinomycetota</taxon>
        <taxon>Actinomycetes</taxon>
        <taxon>Kitasatosporales</taxon>
        <taxon>Streptomycetaceae</taxon>
        <taxon>Streptomyces</taxon>
    </lineage>
</organism>
<sequence>MGADGRTRVRGEAMGDFFERIVDLEATEEEAGPLAERMVGRLVAEGVLIRERSREGVYSAGADEGYLPGPGWGRAVHGGAEAGWAPGPVAVVLGRRDHIAGQGEYAAEAVTCPRCGTRTVVIDYPEVPEPDDEVWRPFEEAVAVWRRTGGGSVPCPACGVSVPVAEWDFGEDFALGALAFEFWNWPPLDDGFRAEFGRWLGHRTAHHTGKF</sequence>
<protein>
    <submittedName>
        <fullName evidence="1">Uncharacterized protein</fullName>
    </submittedName>
</protein>
<gene>
    <name evidence="1" type="ORF">GCM10010420_07220</name>
</gene>
<reference evidence="1 2" key="1">
    <citation type="journal article" date="2019" name="Int. J. Syst. Evol. Microbiol.">
        <title>The Global Catalogue of Microorganisms (GCM) 10K type strain sequencing project: providing services to taxonomists for standard genome sequencing and annotation.</title>
        <authorList>
            <consortium name="The Broad Institute Genomics Platform"/>
            <consortium name="The Broad Institute Genome Sequencing Center for Infectious Disease"/>
            <person name="Wu L."/>
            <person name="Ma J."/>
        </authorList>
    </citation>
    <scope>NUCLEOTIDE SEQUENCE [LARGE SCALE GENOMIC DNA]</scope>
    <source>
        <strain evidence="1 2">JCM 6921</strain>
    </source>
</reference>
<accession>A0ABN3HTD4</accession>
<evidence type="ECO:0000313" key="1">
    <source>
        <dbReference type="EMBL" id="GAA2386902.1"/>
    </source>
</evidence>
<comment type="caution">
    <text evidence="1">The sequence shown here is derived from an EMBL/GenBank/DDBJ whole genome shotgun (WGS) entry which is preliminary data.</text>
</comment>
<evidence type="ECO:0000313" key="2">
    <source>
        <dbReference type="Proteomes" id="UP001500058"/>
    </source>
</evidence>
<dbReference type="Proteomes" id="UP001500058">
    <property type="component" value="Unassembled WGS sequence"/>
</dbReference>
<keyword evidence="2" id="KW-1185">Reference proteome</keyword>